<reference evidence="1 2" key="1">
    <citation type="journal article" date="2020" name="BMC Genomics">
        <title>Intraspecific diversification of the crop wild relative Brassica cretica Lam. using demographic model selection.</title>
        <authorList>
            <person name="Kioukis A."/>
            <person name="Michalopoulou V.A."/>
            <person name="Briers L."/>
            <person name="Pirintsos S."/>
            <person name="Studholme D.J."/>
            <person name="Pavlidis P."/>
            <person name="Sarris P.F."/>
        </authorList>
    </citation>
    <scope>NUCLEOTIDE SEQUENCE [LARGE SCALE GENOMIC DNA]</scope>
    <source>
        <strain evidence="2">cv. PFS-1207/04</strain>
    </source>
</reference>
<protein>
    <recommendedName>
        <fullName evidence="3">RNase H type-1 domain-containing protein</fullName>
    </recommendedName>
</protein>
<accession>A0ABQ7AYI9</accession>
<name>A0ABQ7AYI9_BRACR</name>
<organism evidence="1 2">
    <name type="scientific">Brassica cretica</name>
    <name type="common">Mustard</name>
    <dbReference type="NCBI Taxonomy" id="69181"/>
    <lineage>
        <taxon>Eukaryota</taxon>
        <taxon>Viridiplantae</taxon>
        <taxon>Streptophyta</taxon>
        <taxon>Embryophyta</taxon>
        <taxon>Tracheophyta</taxon>
        <taxon>Spermatophyta</taxon>
        <taxon>Magnoliopsida</taxon>
        <taxon>eudicotyledons</taxon>
        <taxon>Gunneridae</taxon>
        <taxon>Pentapetalae</taxon>
        <taxon>rosids</taxon>
        <taxon>malvids</taxon>
        <taxon>Brassicales</taxon>
        <taxon>Brassicaceae</taxon>
        <taxon>Brassiceae</taxon>
        <taxon>Brassica</taxon>
    </lineage>
</organism>
<dbReference type="Proteomes" id="UP000266723">
    <property type="component" value="Unassembled WGS sequence"/>
</dbReference>
<dbReference type="EMBL" id="QGKV02001556">
    <property type="protein sequence ID" value="KAF3518989.1"/>
    <property type="molecule type" value="Genomic_DNA"/>
</dbReference>
<proteinExistence type="predicted"/>
<sequence>MGCWTTGGYVAPGDIPLIRSLVTSSTHRRGTFCWNYARKGQYTFNANEMVIPAPQEHSSDELMVISLYNIYMVDGSWTSTTEFSGFGCGWKDSIGKIQLMGTRNLRRRETVLHSEVEAVQWAMDSMLQHSSCQLFGTNCKDMIAMINEPRA</sequence>
<gene>
    <name evidence="1" type="ORF">DY000_02060857</name>
</gene>
<comment type="caution">
    <text evidence="1">The sequence shown here is derived from an EMBL/GenBank/DDBJ whole genome shotgun (WGS) entry which is preliminary data.</text>
</comment>
<keyword evidence="2" id="KW-1185">Reference proteome</keyword>
<evidence type="ECO:0000313" key="1">
    <source>
        <dbReference type="EMBL" id="KAF3518989.1"/>
    </source>
</evidence>
<evidence type="ECO:0000313" key="2">
    <source>
        <dbReference type="Proteomes" id="UP000266723"/>
    </source>
</evidence>
<evidence type="ECO:0008006" key="3">
    <source>
        <dbReference type="Google" id="ProtNLM"/>
    </source>
</evidence>